<evidence type="ECO:0000256" key="8">
    <source>
        <dbReference type="ARBA" id="ARBA00023235"/>
    </source>
</evidence>
<proteinExistence type="inferred from homology"/>
<evidence type="ECO:0000256" key="3">
    <source>
        <dbReference type="ARBA" id="ARBA00022741"/>
    </source>
</evidence>
<dbReference type="Pfam" id="PF00772">
    <property type="entry name" value="DnaB"/>
    <property type="match status" value="1"/>
</dbReference>
<comment type="catalytic activity">
    <reaction evidence="10">
        <text>ATP + H2O = ADP + phosphate + H(+)</text>
        <dbReference type="Rhea" id="RHEA:13065"/>
        <dbReference type="ChEBI" id="CHEBI:15377"/>
        <dbReference type="ChEBI" id="CHEBI:15378"/>
        <dbReference type="ChEBI" id="CHEBI:30616"/>
        <dbReference type="ChEBI" id="CHEBI:43474"/>
        <dbReference type="ChEBI" id="CHEBI:456216"/>
        <dbReference type="EC" id="5.6.2.3"/>
    </reaction>
</comment>
<evidence type="ECO:0000256" key="2">
    <source>
        <dbReference type="ARBA" id="ARBA00022705"/>
    </source>
</evidence>
<keyword evidence="4" id="KW-0378">Hydrolase</keyword>
<evidence type="ECO:0000259" key="11">
    <source>
        <dbReference type="PROSITE" id="PS51199"/>
    </source>
</evidence>
<reference evidence="12" key="1">
    <citation type="journal article" date="2018" name="J. Phycol.">
        <title>Molecular phylogenetics supports a clade of red algal parasites retaining native plastids: taxonomy and terminology revised.</title>
        <authorList>
            <person name="Salomaki E.D."/>
            <person name="Lane C.E."/>
        </authorList>
    </citation>
    <scope>NUCLEOTIDE SEQUENCE</scope>
</reference>
<evidence type="ECO:0000256" key="6">
    <source>
        <dbReference type="ARBA" id="ARBA00022840"/>
    </source>
</evidence>
<dbReference type="PANTHER" id="PTHR30153">
    <property type="entry name" value="REPLICATIVE DNA HELICASE DNAB"/>
    <property type="match status" value="1"/>
</dbReference>
<accession>A0A3S8UVV9</accession>
<keyword evidence="5 12" id="KW-0347">Helicase</keyword>
<dbReference type="AlphaFoldDB" id="A0A3S8UVV9"/>
<dbReference type="Gene3D" id="1.10.860.10">
    <property type="entry name" value="DNAb Helicase, Chain A"/>
    <property type="match status" value="1"/>
</dbReference>
<dbReference type="InterPro" id="IPR016136">
    <property type="entry name" value="DNA_helicase_N/primase_C"/>
</dbReference>
<feature type="domain" description="SF4 helicase" evidence="11">
    <location>
        <begin position="186"/>
        <end position="391"/>
    </location>
</feature>
<dbReference type="Gene3D" id="3.40.50.300">
    <property type="entry name" value="P-loop containing nucleotide triphosphate hydrolases"/>
    <property type="match status" value="2"/>
</dbReference>
<evidence type="ECO:0000313" key="12">
    <source>
        <dbReference type="EMBL" id="AZL87964.1"/>
    </source>
</evidence>
<keyword evidence="6" id="KW-0067">ATP-binding</keyword>
<evidence type="ECO:0000256" key="9">
    <source>
        <dbReference type="ARBA" id="ARBA00044969"/>
    </source>
</evidence>
<keyword evidence="8" id="KW-0413">Isomerase</keyword>
<keyword evidence="3" id="KW-0547">Nucleotide-binding</keyword>
<dbReference type="PANTHER" id="PTHR30153:SF2">
    <property type="entry name" value="REPLICATIVE DNA HELICASE"/>
    <property type="match status" value="1"/>
</dbReference>
<keyword evidence="7" id="KW-0238">DNA-binding</keyword>
<keyword evidence="2" id="KW-0235">DNA replication</keyword>
<sequence>MNKILPQNYLAEEILIGILLIYPKSIKQHILSIKKDFFFLELNQILYLNLLKVYQKQNINIISLFYQLQISKLLKKIGGIKNLMRIMKQSQIFINSLNKKNYTKELILLIKNSYIKRLLIQYGHNIIKIGYIQQIKNNNIQEKILSYLKFSEQIKENYKYENILEMKDIISKKLLKLKYQKIYTLKNFNKTLLKSGFIALDNIILGLPINNLIVIAGRPSIGKTSFAINIAYNIFFYQKTNISIFSLEMSSKEIVNKFISIASQSEINEITINHLNKQQWKAITNICFKLLKNNIYINDQNNITINYIESISKQLKKNNQLIIIDYLQLIEFSLEKYTKYNRSQELSYITRKLKLLAQLLKIPIILLSQLNRNIDTRANKEPLLSDLKESGCINIKVNINIINNIINDINVKNIFTLMNYLKNIKNIYKIIYIFNQYFFQSIVSPISILLTHNHKYLSKTKWIQLNQILLSTIIDNKKKYINKILFYNYELSYDINKNNNFSLICKNIIIHNSIEQDADIVLMLYQIKEDIDLLIREKEINVKIAKNRNGNIGNCLIQFKPHINSFKNKYN</sequence>
<organism evidence="12">
    <name type="scientific">Leachiella pacifica</name>
    <dbReference type="NCBI Taxonomy" id="282357"/>
    <lineage>
        <taxon>Eukaryota</taxon>
        <taxon>Rhodophyta</taxon>
        <taxon>Florideophyceae</taxon>
        <taxon>Rhodymeniophycidae</taxon>
        <taxon>Gigartinales</taxon>
        <taxon>Choreocolacaceae</taxon>
        <taxon>Leachiella</taxon>
    </lineage>
</organism>
<evidence type="ECO:0000256" key="10">
    <source>
        <dbReference type="ARBA" id="ARBA00048954"/>
    </source>
</evidence>
<dbReference type="GO" id="GO:0005829">
    <property type="term" value="C:cytosol"/>
    <property type="evidence" value="ECO:0007669"/>
    <property type="project" value="TreeGrafter"/>
</dbReference>
<evidence type="ECO:0000256" key="1">
    <source>
        <dbReference type="ARBA" id="ARBA00008428"/>
    </source>
</evidence>
<dbReference type="GO" id="GO:0043139">
    <property type="term" value="F:5'-3' DNA helicase activity"/>
    <property type="evidence" value="ECO:0007669"/>
    <property type="project" value="UniProtKB-EC"/>
</dbReference>
<keyword evidence="12" id="KW-0934">Plastid</keyword>
<dbReference type="SUPFAM" id="SSF48024">
    <property type="entry name" value="N-terminal domain of DnaB helicase"/>
    <property type="match status" value="1"/>
</dbReference>
<dbReference type="GO" id="GO:0006260">
    <property type="term" value="P:DNA replication"/>
    <property type="evidence" value="ECO:0007669"/>
    <property type="project" value="UniProtKB-KW"/>
</dbReference>
<dbReference type="PROSITE" id="PS51199">
    <property type="entry name" value="SF4_HELICASE"/>
    <property type="match status" value="1"/>
</dbReference>
<name>A0A3S8UVV9_9FLOR</name>
<evidence type="ECO:0000256" key="4">
    <source>
        <dbReference type="ARBA" id="ARBA00022801"/>
    </source>
</evidence>
<dbReference type="InterPro" id="IPR036185">
    <property type="entry name" value="DNA_heli_DnaB-like_N_sf"/>
</dbReference>
<geneLocation type="plastid" evidence="12"/>
<dbReference type="Pfam" id="PF03796">
    <property type="entry name" value="DnaB_C"/>
    <property type="match status" value="1"/>
</dbReference>
<dbReference type="GO" id="GO:0016787">
    <property type="term" value="F:hydrolase activity"/>
    <property type="evidence" value="ECO:0007669"/>
    <property type="project" value="UniProtKB-KW"/>
</dbReference>
<dbReference type="InterPro" id="IPR007694">
    <property type="entry name" value="DNA_helicase_DnaB-like_C"/>
</dbReference>
<evidence type="ECO:0000256" key="7">
    <source>
        <dbReference type="ARBA" id="ARBA00023125"/>
    </source>
</evidence>
<dbReference type="InterPro" id="IPR007693">
    <property type="entry name" value="DNA_helicase_DnaB-like_N"/>
</dbReference>
<dbReference type="EC" id="5.6.2.3" evidence="9"/>
<dbReference type="GO" id="GO:0005524">
    <property type="term" value="F:ATP binding"/>
    <property type="evidence" value="ECO:0007669"/>
    <property type="project" value="UniProtKB-KW"/>
</dbReference>
<dbReference type="SUPFAM" id="SSF52540">
    <property type="entry name" value="P-loop containing nucleoside triphosphate hydrolases"/>
    <property type="match status" value="1"/>
</dbReference>
<gene>
    <name evidence="12" type="primary">dnaB</name>
</gene>
<dbReference type="InterPro" id="IPR027417">
    <property type="entry name" value="P-loop_NTPase"/>
</dbReference>
<protein>
    <recommendedName>
        <fullName evidence="9">DNA 5'-3' helicase</fullName>
        <ecNumber evidence="9">5.6.2.3</ecNumber>
    </recommendedName>
</protein>
<dbReference type="EMBL" id="MK039116">
    <property type="protein sequence ID" value="AZL87964.1"/>
    <property type="molecule type" value="Genomic_DNA"/>
</dbReference>
<dbReference type="GO" id="GO:0003677">
    <property type="term" value="F:DNA binding"/>
    <property type="evidence" value="ECO:0007669"/>
    <property type="project" value="UniProtKB-KW"/>
</dbReference>
<evidence type="ECO:0000256" key="5">
    <source>
        <dbReference type="ARBA" id="ARBA00022806"/>
    </source>
</evidence>
<comment type="similarity">
    <text evidence="1">Belongs to the helicase family. DnaB subfamily.</text>
</comment>